<dbReference type="Proteomes" id="UP001332192">
    <property type="component" value="Chromosome"/>
</dbReference>
<proteinExistence type="predicted"/>
<dbReference type="EMBL" id="CP141615">
    <property type="protein sequence ID" value="WRP16015.1"/>
    <property type="molecule type" value="Genomic_DNA"/>
</dbReference>
<feature type="region of interest" description="Disordered" evidence="1">
    <location>
        <begin position="113"/>
        <end position="149"/>
    </location>
</feature>
<protein>
    <recommendedName>
        <fullName evidence="4">Type II toxin-antitoxin system RelE/ParE family toxin</fullName>
    </recommendedName>
</protein>
<gene>
    <name evidence="2" type="ORF">U7230_07800</name>
</gene>
<accession>A0ABZ1BT56</accession>
<dbReference type="RefSeq" id="WP_324715288.1">
    <property type="nucleotide sequence ID" value="NZ_CP141615.1"/>
</dbReference>
<reference evidence="2 3" key="1">
    <citation type="journal article" date="2024" name="Front. Microbiol.">
        <title>Novel thermophilic genera Geochorda gen. nov. and Carboxydochorda gen. nov. from the deep terrestrial subsurface reveal the ecophysiological diversity in the class Limnochordia.</title>
        <authorList>
            <person name="Karnachuk O.V."/>
            <person name="Lukina A.P."/>
            <person name="Avakyan M.R."/>
            <person name="Kadnikov V.V."/>
            <person name="Begmatov S."/>
            <person name="Beletsky A.V."/>
            <person name="Vlasova K.G."/>
            <person name="Novikov A.A."/>
            <person name="Shcherbakova V.A."/>
            <person name="Mardanov A.V."/>
            <person name="Ravin N.V."/>
        </authorList>
    </citation>
    <scope>NUCLEOTIDE SEQUENCE [LARGE SCALE GENOMIC DNA]</scope>
    <source>
        <strain evidence="2 3">L945</strain>
    </source>
</reference>
<organism evidence="2 3">
    <name type="scientific">Carboxydichorda subterranea</name>
    <dbReference type="NCBI Taxonomy" id="3109565"/>
    <lineage>
        <taxon>Bacteria</taxon>
        <taxon>Bacillati</taxon>
        <taxon>Bacillota</taxon>
        <taxon>Limnochordia</taxon>
        <taxon>Limnochordales</taxon>
        <taxon>Geochordaceae</taxon>
        <taxon>Carboxydichorda</taxon>
    </lineage>
</organism>
<dbReference type="InterPro" id="IPR035093">
    <property type="entry name" value="RelE/ParE_toxin_dom_sf"/>
</dbReference>
<dbReference type="Gene3D" id="3.30.2310.20">
    <property type="entry name" value="RelE-like"/>
    <property type="match status" value="1"/>
</dbReference>
<evidence type="ECO:0000313" key="3">
    <source>
        <dbReference type="Proteomes" id="UP001332192"/>
    </source>
</evidence>
<name>A0ABZ1BT56_9FIRM</name>
<evidence type="ECO:0000256" key="1">
    <source>
        <dbReference type="SAM" id="MobiDB-lite"/>
    </source>
</evidence>
<keyword evidence="3" id="KW-1185">Reference proteome</keyword>
<feature type="compositionally biased region" description="Pro residues" evidence="1">
    <location>
        <begin position="14"/>
        <end position="24"/>
    </location>
</feature>
<sequence length="149" mass="15515">MPRRRDEGRTPSQAPAPEPSPPAPYQVRLSSTAVKELKELGPLEARAVQALRRLMDDPMAGHPLTGELKGLLRLPSLAFSLPGGASRAVYAVKPKGRVCLVVIVGPLTRASPRGQPGGWRRCGGARTAPGSAAASQGPCYSPGCSDQAA</sequence>
<evidence type="ECO:0000313" key="2">
    <source>
        <dbReference type="EMBL" id="WRP16015.1"/>
    </source>
</evidence>
<evidence type="ECO:0008006" key="4">
    <source>
        <dbReference type="Google" id="ProtNLM"/>
    </source>
</evidence>
<feature type="region of interest" description="Disordered" evidence="1">
    <location>
        <begin position="1"/>
        <end position="26"/>
    </location>
</feature>